<evidence type="ECO:0000259" key="1">
    <source>
        <dbReference type="Pfam" id="PF03078"/>
    </source>
</evidence>
<dbReference type="Pfam" id="PF03078">
    <property type="entry name" value="ATHILA"/>
    <property type="match status" value="1"/>
</dbReference>
<protein>
    <submittedName>
        <fullName evidence="2">Predicted protein</fullName>
    </submittedName>
</protein>
<dbReference type="HOGENOM" id="CLU_1689108_0_0_1"/>
<dbReference type="Gramene" id="scaffold_500978.1">
    <property type="protein sequence ID" value="scaffold_500978.1"/>
    <property type="gene ID" value="scaffold_500978.1"/>
</dbReference>
<organism evidence="3">
    <name type="scientific">Arabidopsis lyrata subsp. lyrata</name>
    <name type="common">Lyre-leaved rock-cress</name>
    <dbReference type="NCBI Taxonomy" id="81972"/>
    <lineage>
        <taxon>Eukaryota</taxon>
        <taxon>Viridiplantae</taxon>
        <taxon>Streptophyta</taxon>
        <taxon>Embryophyta</taxon>
        <taxon>Tracheophyta</taxon>
        <taxon>Spermatophyta</taxon>
        <taxon>Magnoliopsida</taxon>
        <taxon>eudicotyledons</taxon>
        <taxon>Gunneridae</taxon>
        <taxon>Pentapetalae</taxon>
        <taxon>rosids</taxon>
        <taxon>malvids</taxon>
        <taxon>Brassicales</taxon>
        <taxon>Brassicaceae</taxon>
        <taxon>Camelineae</taxon>
        <taxon>Arabidopsis</taxon>
    </lineage>
</organism>
<dbReference type="Proteomes" id="UP000008694">
    <property type="component" value="Unassembled WGS sequence"/>
</dbReference>
<sequence length="195" mass="22376">MVLFLASLFAKRLVKIKHEVIHYTDDEPSLSFGGVITTILEAAGVDLTDCPFTSEEQYFDLERLGTMRIFEGACIDPNHFGYRYHVSPRLMSTIMLPCPTIPRLRNGATRWDPESSEFLSLQIGERLPFTIAGFVKKKVFDSIASQRATRAARSHESESSSLQEERARRIALEQWLVEQIALTEQMERMIRDLRH</sequence>
<accession>D7LP16</accession>
<evidence type="ECO:0000313" key="2">
    <source>
        <dbReference type="EMBL" id="EFH53460.1"/>
    </source>
</evidence>
<name>D7LP16_ARALL</name>
<dbReference type="InterPro" id="IPR004312">
    <property type="entry name" value="ATHILA_Orf1_C"/>
</dbReference>
<dbReference type="AlphaFoldDB" id="D7LP16"/>
<reference evidence="3" key="1">
    <citation type="journal article" date="2011" name="Nat. Genet.">
        <title>The Arabidopsis lyrata genome sequence and the basis of rapid genome size change.</title>
        <authorList>
            <person name="Hu T.T."/>
            <person name="Pattyn P."/>
            <person name="Bakker E.G."/>
            <person name="Cao J."/>
            <person name="Cheng J.-F."/>
            <person name="Clark R.M."/>
            <person name="Fahlgren N."/>
            <person name="Fawcett J.A."/>
            <person name="Grimwood J."/>
            <person name="Gundlach H."/>
            <person name="Haberer G."/>
            <person name="Hollister J.D."/>
            <person name="Ossowski S."/>
            <person name="Ottilar R.P."/>
            <person name="Salamov A.A."/>
            <person name="Schneeberger K."/>
            <person name="Spannagl M."/>
            <person name="Wang X."/>
            <person name="Yang L."/>
            <person name="Nasrallah M.E."/>
            <person name="Bergelson J."/>
            <person name="Carrington J.C."/>
            <person name="Gaut B.S."/>
            <person name="Schmutz J."/>
            <person name="Mayer K.F.X."/>
            <person name="Van de Peer Y."/>
            <person name="Grigoriev I.V."/>
            <person name="Nordborg M."/>
            <person name="Weigel D."/>
            <person name="Guo Y.-L."/>
        </authorList>
    </citation>
    <scope>NUCLEOTIDE SEQUENCE [LARGE SCALE GENOMIC DNA]</scope>
    <source>
        <strain evidence="3">cv. MN47</strain>
    </source>
</reference>
<proteinExistence type="predicted"/>
<dbReference type="EMBL" id="GL348717">
    <property type="protein sequence ID" value="EFH53460.1"/>
    <property type="molecule type" value="Genomic_DNA"/>
</dbReference>
<evidence type="ECO:0000313" key="3">
    <source>
        <dbReference type="Proteomes" id="UP000008694"/>
    </source>
</evidence>
<gene>
    <name evidence="2" type="ORF">ARALYDRAFT_905274</name>
</gene>
<feature type="domain" description="Arabidopsis retrotransposon Orf1 C-terminal" evidence="1">
    <location>
        <begin position="28"/>
        <end position="115"/>
    </location>
</feature>
<keyword evidence="3" id="KW-1185">Reference proteome</keyword>